<comment type="function">
    <text evidence="5">Catalyzes the methylation of C-1 in cobalt-precorrin-5B to form cobalt-precorrin-6A.</text>
</comment>
<dbReference type="RefSeq" id="WP_184661128.1">
    <property type="nucleotide sequence ID" value="NZ_JACHFQ010000008.1"/>
</dbReference>
<dbReference type="GO" id="GO:0008168">
    <property type="term" value="F:methyltransferase activity"/>
    <property type="evidence" value="ECO:0007669"/>
    <property type="project" value="UniProtKB-UniRule"/>
</dbReference>
<keyword evidence="3 5" id="KW-0808">Transferase</keyword>
<gene>
    <name evidence="5" type="primary">cbiD</name>
    <name evidence="6" type="ORF">HNP76_002563</name>
</gene>
<comment type="similarity">
    <text evidence="5">Belongs to the CbiD family.</text>
</comment>
<dbReference type="AlphaFoldDB" id="A0A7W8GB29"/>
<dbReference type="Proteomes" id="UP000518887">
    <property type="component" value="Unassembled WGS sequence"/>
</dbReference>
<protein>
    <recommendedName>
        <fullName evidence="5">Cobalt-precorrin-5B C(1)-methyltransferase</fullName>
        <ecNumber evidence="5">2.1.1.195</ecNumber>
    </recommendedName>
    <alternativeName>
        <fullName evidence="5">Cobalt-precorrin-6A synthase</fullName>
    </alternativeName>
</protein>
<comment type="catalytic activity">
    <reaction evidence="5">
        <text>Co-precorrin-5B + S-adenosyl-L-methionine = Co-precorrin-6A + S-adenosyl-L-homocysteine</text>
        <dbReference type="Rhea" id="RHEA:26285"/>
        <dbReference type="ChEBI" id="CHEBI:57856"/>
        <dbReference type="ChEBI" id="CHEBI:59789"/>
        <dbReference type="ChEBI" id="CHEBI:60063"/>
        <dbReference type="ChEBI" id="CHEBI:60064"/>
        <dbReference type="EC" id="2.1.1.195"/>
    </reaction>
</comment>
<name>A0A7W8GB29_9SPIR</name>
<keyword evidence="7" id="KW-1185">Reference proteome</keyword>
<dbReference type="HAMAP" id="MF_00787">
    <property type="entry name" value="CbiD"/>
    <property type="match status" value="1"/>
</dbReference>
<proteinExistence type="inferred from homology"/>
<dbReference type="EC" id="2.1.1.195" evidence="5"/>
<evidence type="ECO:0000256" key="4">
    <source>
        <dbReference type="ARBA" id="ARBA00022691"/>
    </source>
</evidence>
<dbReference type="SUPFAM" id="SSF111342">
    <property type="entry name" value="CbiD-like"/>
    <property type="match status" value="1"/>
</dbReference>
<sequence length="435" mass="47580">MAEQKNPTKSFFLLKKTSEPEIGFTTGTCAAAASLAATRMLLTQKNVSYVTLLTPKGIKVFLEIENQSFTKNSATCSVKKFSGTDPDVTNGIEVFSTVRKITDNQIVTNFQRDDISNQISKQNKSLQQAAGSVDEIPIKITGGKGVGKVTLPGLDQKPGASAINSVPRRMILDGVKREIGFFLEQNGEICDFKKVFPGLEVEISVPGGEEIAKQTFNPKLGIVGGISILGTSGIVEPMSEQALLDTIQVEINVRKAQGFEVLPVVPGNYGADFLQSEFGFSVETAVHSSNFVYDSLLMAKNSGFKKLLFCGHLGKLVKVAGGIKNTHSKYGDHRMEIISQVAEDFIPKEQLSSIKKELSACISTEQAVKILDSLDECQEIRNKIMAEITRRIQKNMIEWTEGGLEIEVIVFTKEQGLLGESQGARNFCSKIWREI</sequence>
<keyword evidence="4 5" id="KW-0949">S-adenosyl-L-methionine</keyword>
<evidence type="ECO:0000313" key="6">
    <source>
        <dbReference type="EMBL" id="MBB5227167.1"/>
    </source>
</evidence>
<comment type="pathway">
    <text evidence="5">Cofactor biosynthesis; adenosylcobalamin biosynthesis; cob(II)yrinate a,c-diamide from sirohydrochlorin (anaerobic route): step 6/10.</text>
</comment>
<dbReference type="Pfam" id="PF01888">
    <property type="entry name" value="CbiD"/>
    <property type="match status" value="1"/>
</dbReference>
<dbReference type="PANTHER" id="PTHR35863:SF1">
    <property type="entry name" value="COBALT-PRECORRIN-5B C(1)-METHYLTRANSFERASE"/>
    <property type="match status" value="1"/>
</dbReference>
<accession>A0A7W8GB29</accession>
<dbReference type="InterPro" id="IPR002748">
    <property type="entry name" value="CbiD"/>
</dbReference>
<dbReference type="Gene3D" id="3.30.2110.10">
    <property type="entry name" value="CbiD-like"/>
    <property type="match status" value="1"/>
</dbReference>
<keyword evidence="2 5" id="KW-0489">Methyltransferase</keyword>
<dbReference type="InterPro" id="IPR036074">
    <property type="entry name" value="CbiD_sf"/>
</dbReference>
<dbReference type="EMBL" id="JACHFQ010000008">
    <property type="protein sequence ID" value="MBB5227167.1"/>
    <property type="molecule type" value="Genomic_DNA"/>
</dbReference>
<evidence type="ECO:0000256" key="5">
    <source>
        <dbReference type="HAMAP-Rule" id="MF_00787"/>
    </source>
</evidence>
<dbReference type="GO" id="GO:0019251">
    <property type="term" value="P:anaerobic cobalamin biosynthetic process"/>
    <property type="evidence" value="ECO:0007669"/>
    <property type="project" value="UniProtKB-UniRule"/>
</dbReference>
<evidence type="ECO:0000256" key="1">
    <source>
        <dbReference type="ARBA" id="ARBA00022573"/>
    </source>
</evidence>
<organism evidence="6 7">
    <name type="scientific">Treponema ruminis</name>
    <dbReference type="NCBI Taxonomy" id="744515"/>
    <lineage>
        <taxon>Bacteria</taxon>
        <taxon>Pseudomonadati</taxon>
        <taxon>Spirochaetota</taxon>
        <taxon>Spirochaetia</taxon>
        <taxon>Spirochaetales</taxon>
        <taxon>Treponemataceae</taxon>
        <taxon>Treponema</taxon>
    </lineage>
</organism>
<dbReference type="GO" id="GO:0032259">
    <property type="term" value="P:methylation"/>
    <property type="evidence" value="ECO:0007669"/>
    <property type="project" value="UniProtKB-KW"/>
</dbReference>
<dbReference type="UniPathway" id="UPA00148">
    <property type="reaction ID" value="UER00227"/>
</dbReference>
<dbReference type="NCBIfam" id="TIGR00312">
    <property type="entry name" value="cbiD"/>
    <property type="match status" value="1"/>
</dbReference>
<evidence type="ECO:0000313" key="7">
    <source>
        <dbReference type="Proteomes" id="UP000518887"/>
    </source>
</evidence>
<reference evidence="6 7" key="1">
    <citation type="submission" date="2020-08" db="EMBL/GenBank/DDBJ databases">
        <title>Genomic Encyclopedia of Type Strains, Phase IV (KMG-IV): sequencing the most valuable type-strain genomes for metagenomic binning, comparative biology and taxonomic classification.</title>
        <authorList>
            <person name="Goeker M."/>
        </authorList>
    </citation>
    <scope>NUCLEOTIDE SEQUENCE [LARGE SCALE GENOMIC DNA]</scope>
    <source>
        <strain evidence="6 7">DSM 103462</strain>
    </source>
</reference>
<keyword evidence="1 5" id="KW-0169">Cobalamin biosynthesis</keyword>
<dbReference type="PANTHER" id="PTHR35863">
    <property type="entry name" value="COBALT-PRECORRIN-5B C(1)-METHYLTRANSFERASE"/>
    <property type="match status" value="1"/>
</dbReference>
<evidence type="ECO:0000256" key="2">
    <source>
        <dbReference type="ARBA" id="ARBA00022603"/>
    </source>
</evidence>
<evidence type="ECO:0000256" key="3">
    <source>
        <dbReference type="ARBA" id="ARBA00022679"/>
    </source>
</evidence>
<comment type="caution">
    <text evidence="6">The sequence shown here is derived from an EMBL/GenBank/DDBJ whole genome shotgun (WGS) entry which is preliminary data.</text>
</comment>